<keyword evidence="11" id="KW-1185">Reference proteome</keyword>
<evidence type="ECO:0000256" key="1">
    <source>
        <dbReference type="ARBA" id="ARBA00004970"/>
    </source>
</evidence>
<keyword evidence="5 8" id="KW-0378">Hydrolase</keyword>
<comment type="similarity">
    <text evidence="2 8">Belongs to the PHP hydrolase family. HisK subfamily.</text>
</comment>
<sequence length="188" mass="22045">MKIDGHTHTHYCPHSSGKETAKYIERAIELGFDIYVLTEHPPLPASFCRKLPYPEEVVTALAMKETELDSYIKEMHQLKQKYKDQIQIRVGLELDYLPDQPDWTKYLLKEYANYLDETILSLHFLKGTNGWRCVDLTPEDFEEGLIKYYGDFHTVQKVYYQTLKEAVCLFHPTSRPSHFMSKISALLH</sequence>
<evidence type="ECO:0000256" key="8">
    <source>
        <dbReference type="RuleBase" id="RU366003"/>
    </source>
</evidence>
<dbReference type="GO" id="GO:0005737">
    <property type="term" value="C:cytoplasm"/>
    <property type="evidence" value="ECO:0007669"/>
    <property type="project" value="TreeGrafter"/>
</dbReference>
<evidence type="ECO:0000259" key="9">
    <source>
        <dbReference type="Pfam" id="PF02811"/>
    </source>
</evidence>
<dbReference type="GO" id="GO:0004401">
    <property type="term" value="F:histidinol-phosphatase activity"/>
    <property type="evidence" value="ECO:0007669"/>
    <property type="project" value="UniProtKB-UniRule"/>
</dbReference>
<dbReference type="PANTHER" id="PTHR21039:SF0">
    <property type="entry name" value="HISTIDINOL-PHOSPHATASE"/>
    <property type="match status" value="1"/>
</dbReference>
<comment type="pathway">
    <text evidence="1 8">Amino-acid biosynthesis; L-histidine biosynthesis; L-histidine from 5-phospho-alpha-D-ribose 1-diphosphate: step 8/9.</text>
</comment>
<protein>
    <recommendedName>
        <fullName evidence="3 8">Histidinol-phosphatase</fullName>
        <shortName evidence="8">HolPase</shortName>
        <ecNumber evidence="3 8">3.1.3.15</ecNumber>
    </recommendedName>
</protein>
<feature type="domain" description="PHP" evidence="9">
    <location>
        <begin position="4"/>
        <end position="149"/>
    </location>
</feature>
<dbReference type="RefSeq" id="WP_052153884.1">
    <property type="nucleotide sequence ID" value="NZ_JACEIP010000001.1"/>
</dbReference>
<proteinExistence type="inferred from homology"/>
<evidence type="ECO:0000256" key="3">
    <source>
        <dbReference type="ARBA" id="ARBA00013085"/>
    </source>
</evidence>
<gene>
    <name evidence="10" type="primary">hisJ</name>
    <name evidence="10" type="ORF">H1164_01245</name>
</gene>
<evidence type="ECO:0000256" key="6">
    <source>
        <dbReference type="ARBA" id="ARBA00023102"/>
    </source>
</evidence>
<evidence type="ECO:0000313" key="11">
    <source>
        <dbReference type="Proteomes" id="UP000530514"/>
    </source>
</evidence>
<reference evidence="10 11" key="1">
    <citation type="submission" date="2020-07" db="EMBL/GenBank/DDBJ databases">
        <authorList>
            <person name="Feng H."/>
        </authorList>
    </citation>
    <scope>NUCLEOTIDE SEQUENCE [LARGE SCALE GENOMIC DNA]</scope>
    <source>
        <strain evidence="11">s-11</strain>
    </source>
</reference>
<dbReference type="PANTHER" id="PTHR21039">
    <property type="entry name" value="HISTIDINOL PHOSPHATASE-RELATED"/>
    <property type="match status" value="1"/>
</dbReference>
<evidence type="ECO:0000256" key="7">
    <source>
        <dbReference type="ARBA" id="ARBA00049158"/>
    </source>
</evidence>
<dbReference type="NCBIfam" id="TIGR01856">
    <property type="entry name" value="hisJ_fam"/>
    <property type="match status" value="1"/>
</dbReference>
<evidence type="ECO:0000256" key="2">
    <source>
        <dbReference type="ARBA" id="ARBA00009152"/>
    </source>
</evidence>
<comment type="caution">
    <text evidence="10">The sequence shown here is derived from an EMBL/GenBank/DDBJ whole genome shotgun (WGS) entry which is preliminary data.</text>
</comment>
<name>A0A7W1X7I8_9BACL</name>
<dbReference type="Pfam" id="PF02811">
    <property type="entry name" value="PHP"/>
    <property type="match status" value="1"/>
</dbReference>
<evidence type="ECO:0000256" key="5">
    <source>
        <dbReference type="ARBA" id="ARBA00022801"/>
    </source>
</evidence>
<evidence type="ECO:0000313" key="10">
    <source>
        <dbReference type="EMBL" id="MBA4541533.1"/>
    </source>
</evidence>
<dbReference type="InterPro" id="IPR016195">
    <property type="entry name" value="Pol/histidinol_Pase-like"/>
</dbReference>
<dbReference type="NCBIfam" id="NF005996">
    <property type="entry name" value="PRK08123.1"/>
    <property type="match status" value="1"/>
</dbReference>
<dbReference type="Gene3D" id="3.20.20.140">
    <property type="entry name" value="Metal-dependent hydrolases"/>
    <property type="match status" value="1"/>
</dbReference>
<keyword evidence="6 8" id="KW-0368">Histidine biosynthesis</keyword>
<dbReference type="UniPathway" id="UPA00031">
    <property type="reaction ID" value="UER00013"/>
</dbReference>
<accession>A0A7W1X7I8</accession>
<dbReference type="InterPro" id="IPR004013">
    <property type="entry name" value="PHP_dom"/>
</dbReference>
<dbReference type="SUPFAM" id="SSF89550">
    <property type="entry name" value="PHP domain-like"/>
    <property type="match status" value="1"/>
</dbReference>
<dbReference type="AlphaFoldDB" id="A0A7W1X7I8"/>
<dbReference type="InterPro" id="IPR010140">
    <property type="entry name" value="Histidinol_P_phosphatase_HisJ"/>
</dbReference>
<dbReference type="EMBL" id="JACEIP010000001">
    <property type="protein sequence ID" value="MBA4541533.1"/>
    <property type="molecule type" value="Genomic_DNA"/>
</dbReference>
<organism evidence="10 11">
    <name type="scientific">Thermoactinomyces daqus</name>
    <dbReference type="NCBI Taxonomy" id="1329516"/>
    <lineage>
        <taxon>Bacteria</taxon>
        <taxon>Bacillati</taxon>
        <taxon>Bacillota</taxon>
        <taxon>Bacilli</taxon>
        <taxon>Bacillales</taxon>
        <taxon>Thermoactinomycetaceae</taxon>
        <taxon>Thermoactinomyces</taxon>
    </lineage>
</organism>
<dbReference type="Proteomes" id="UP000530514">
    <property type="component" value="Unassembled WGS sequence"/>
</dbReference>
<comment type="catalytic activity">
    <reaction evidence="7 8">
        <text>L-histidinol phosphate + H2O = L-histidinol + phosphate</text>
        <dbReference type="Rhea" id="RHEA:14465"/>
        <dbReference type="ChEBI" id="CHEBI:15377"/>
        <dbReference type="ChEBI" id="CHEBI:43474"/>
        <dbReference type="ChEBI" id="CHEBI:57699"/>
        <dbReference type="ChEBI" id="CHEBI:57980"/>
        <dbReference type="EC" id="3.1.3.15"/>
    </reaction>
</comment>
<dbReference type="GO" id="GO:0000105">
    <property type="term" value="P:L-histidine biosynthetic process"/>
    <property type="evidence" value="ECO:0007669"/>
    <property type="project" value="UniProtKB-UniRule"/>
</dbReference>
<keyword evidence="4 8" id="KW-0028">Amino-acid biosynthesis</keyword>
<evidence type="ECO:0000256" key="4">
    <source>
        <dbReference type="ARBA" id="ARBA00022605"/>
    </source>
</evidence>
<dbReference type="OrthoDB" id="9775255at2"/>
<dbReference type="EC" id="3.1.3.15" evidence="3 8"/>